<proteinExistence type="predicted"/>
<dbReference type="PIRSF" id="PIRSF000103">
    <property type="entry name" value="HIBADH"/>
    <property type="match status" value="1"/>
</dbReference>
<feature type="domain" description="3-hydroxyisobutyrate dehydrogenase-like NAD-binding" evidence="5">
    <location>
        <begin position="171"/>
        <end position="292"/>
    </location>
</feature>
<dbReference type="Proteomes" id="UP000609531">
    <property type="component" value="Unassembled WGS sequence"/>
</dbReference>
<accession>A0A934IRE7</accession>
<evidence type="ECO:0000259" key="4">
    <source>
        <dbReference type="Pfam" id="PF03446"/>
    </source>
</evidence>
<feature type="domain" description="6-phosphogluconate dehydrogenase NADP-binding" evidence="4">
    <location>
        <begin position="9"/>
        <end position="166"/>
    </location>
</feature>
<dbReference type="GO" id="GO:0050661">
    <property type="term" value="F:NADP binding"/>
    <property type="evidence" value="ECO:0007669"/>
    <property type="project" value="InterPro"/>
</dbReference>
<dbReference type="InterPro" id="IPR008927">
    <property type="entry name" value="6-PGluconate_DH-like_C_sf"/>
</dbReference>
<gene>
    <name evidence="6" type="ORF">JCR33_16630</name>
</gene>
<dbReference type="PANTHER" id="PTHR43060:SF15">
    <property type="entry name" value="3-HYDROXYISOBUTYRATE DEHYDROGENASE-LIKE 1, MITOCHONDRIAL-RELATED"/>
    <property type="match status" value="1"/>
</dbReference>
<evidence type="ECO:0000256" key="1">
    <source>
        <dbReference type="ARBA" id="ARBA00023002"/>
    </source>
</evidence>
<evidence type="ECO:0000256" key="2">
    <source>
        <dbReference type="ARBA" id="ARBA00023027"/>
    </source>
</evidence>
<dbReference type="SUPFAM" id="SSF51735">
    <property type="entry name" value="NAD(P)-binding Rossmann-fold domains"/>
    <property type="match status" value="1"/>
</dbReference>
<evidence type="ECO:0000313" key="6">
    <source>
        <dbReference type="EMBL" id="MBJ3777336.1"/>
    </source>
</evidence>
<evidence type="ECO:0000313" key="7">
    <source>
        <dbReference type="Proteomes" id="UP000609531"/>
    </source>
</evidence>
<feature type="active site" evidence="3">
    <location>
        <position position="177"/>
    </location>
</feature>
<dbReference type="GO" id="GO:0016491">
    <property type="term" value="F:oxidoreductase activity"/>
    <property type="evidence" value="ECO:0007669"/>
    <property type="project" value="UniProtKB-KW"/>
</dbReference>
<dbReference type="InterPro" id="IPR036291">
    <property type="entry name" value="NAD(P)-bd_dom_sf"/>
</dbReference>
<keyword evidence="7" id="KW-1185">Reference proteome</keyword>
<evidence type="ECO:0000256" key="3">
    <source>
        <dbReference type="PIRSR" id="PIRSR000103-1"/>
    </source>
</evidence>
<dbReference type="PANTHER" id="PTHR43060">
    <property type="entry name" value="3-HYDROXYISOBUTYRATE DEHYDROGENASE-LIKE 1, MITOCHONDRIAL-RELATED"/>
    <property type="match status" value="1"/>
</dbReference>
<dbReference type="Gene3D" id="3.40.50.720">
    <property type="entry name" value="NAD(P)-binding Rossmann-like Domain"/>
    <property type="match status" value="1"/>
</dbReference>
<dbReference type="InterPro" id="IPR006115">
    <property type="entry name" value="6PGDH_NADP-bd"/>
</dbReference>
<protein>
    <submittedName>
        <fullName evidence="6">NAD(P)-dependent oxidoreductase</fullName>
    </submittedName>
</protein>
<keyword evidence="2" id="KW-0520">NAD</keyword>
<dbReference type="Pfam" id="PF14833">
    <property type="entry name" value="NAD_binding_11"/>
    <property type="match status" value="1"/>
</dbReference>
<comment type="caution">
    <text evidence="6">The sequence shown here is derived from an EMBL/GenBank/DDBJ whole genome shotgun (WGS) entry which is preliminary data.</text>
</comment>
<reference evidence="6" key="1">
    <citation type="submission" date="2020-12" db="EMBL/GenBank/DDBJ databases">
        <title>Bacterial taxonomy.</title>
        <authorList>
            <person name="Pan X."/>
        </authorList>
    </citation>
    <scope>NUCLEOTIDE SEQUENCE</scope>
    <source>
        <strain evidence="6">B2012</strain>
    </source>
</reference>
<evidence type="ECO:0000259" key="5">
    <source>
        <dbReference type="Pfam" id="PF14833"/>
    </source>
</evidence>
<dbReference type="InterPro" id="IPR015815">
    <property type="entry name" value="HIBADH-related"/>
</dbReference>
<dbReference type="GO" id="GO:0051287">
    <property type="term" value="F:NAD binding"/>
    <property type="evidence" value="ECO:0007669"/>
    <property type="project" value="InterPro"/>
</dbReference>
<dbReference type="InterPro" id="IPR013328">
    <property type="entry name" value="6PGD_dom2"/>
</dbReference>
<dbReference type="AlphaFoldDB" id="A0A934IRE7"/>
<name>A0A934IRE7_9HYPH</name>
<sequence>MKELSPPCTIAFIGLGQMGAPMTVNLLKTGYGVRGCDLSPAAREALEAAGGTAFASPAEAAAGADGVITMLPNGRVVRDALLGNGGAAAVLAPGTVVIDMSSSAPMDTRSLGEDLEAAGLNLVDAPVSGGVAKAITGTLAIMAGGRPEVVAAAKPVLAVLGGRIFETGALGSGHATKSINNFVGGAGVAAALEALVLAKSFGLDLDLLVDVLNASTGRNNATENKLKQFVLSETFAAGFGLALMAKDIGIADGLAEDMGLELPTLHNMAKLWADATAALPKGADHTELYRYLAERATAAT</sequence>
<dbReference type="RefSeq" id="WP_198883244.1">
    <property type="nucleotide sequence ID" value="NZ_JAEKJA010000015.1"/>
</dbReference>
<dbReference type="Gene3D" id="1.10.1040.10">
    <property type="entry name" value="N-(1-d-carboxylethyl)-l-norvaline Dehydrogenase, domain 2"/>
    <property type="match status" value="1"/>
</dbReference>
<keyword evidence="1" id="KW-0560">Oxidoreductase</keyword>
<dbReference type="Pfam" id="PF03446">
    <property type="entry name" value="NAD_binding_2"/>
    <property type="match status" value="1"/>
</dbReference>
<organism evidence="6 7">
    <name type="scientific">Acuticoccus mangrovi</name>
    <dbReference type="NCBI Taxonomy" id="2796142"/>
    <lineage>
        <taxon>Bacteria</taxon>
        <taxon>Pseudomonadati</taxon>
        <taxon>Pseudomonadota</taxon>
        <taxon>Alphaproteobacteria</taxon>
        <taxon>Hyphomicrobiales</taxon>
        <taxon>Amorphaceae</taxon>
        <taxon>Acuticoccus</taxon>
    </lineage>
</organism>
<dbReference type="EMBL" id="JAEKJA010000015">
    <property type="protein sequence ID" value="MBJ3777336.1"/>
    <property type="molecule type" value="Genomic_DNA"/>
</dbReference>
<dbReference type="InterPro" id="IPR029154">
    <property type="entry name" value="HIBADH-like_NADP-bd"/>
</dbReference>
<dbReference type="SUPFAM" id="SSF48179">
    <property type="entry name" value="6-phosphogluconate dehydrogenase C-terminal domain-like"/>
    <property type="match status" value="1"/>
</dbReference>